<evidence type="ECO:0000256" key="1">
    <source>
        <dbReference type="SAM" id="SignalP"/>
    </source>
</evidence>
<accession>A0ABX6SZF7</accession>
<dbReference type="EMBL" id="CP060780">
    <property type="protein sequence ID" value="QNP42967.1"/>
    <property type="molecule type" value="Genomic_DNA"/>
</dbReference>
<keyword evidence="1" id="KW-0732">Signal</keyword>
<name>A0ABX6SZF7_9SPHN</name>
<keyword evidence="3" id="KW-1185">Reference proteome</keyword>
<keyword evidence="2" id="KW-0808">Transferase</keyword>
<dbReference type="PIRSF" id="PIRSF031679">
    <property type="entry name" value="Mtase_Alr7345_prd"/>
    <property type="match status" value="1"/>
</dbReference>
<organism evidence="2 3">
    <name type="scientific">Sphingomonas daechungensis</name>
    <dbReference type="NCBI Taxonomy" id="1176646"/>
    <lineage>
        <taxon>Bacteria</taxon>
        <taxon>Pseudomonadati</taxon>
        <taxon>Pseudomonadota</taxon>
        <taxon>Alphaproteobacteria</taxon>
        <taxon>Sphingomonadales</taxon>
        <taxon>Sphingomonadaceae</taxon>
        <taxon>Sphingomonas</taxon>
    </lineage>
</organism>
<dbReference type="SUPFAM" id="SSF53335">
    <property type="entry name" value="S-adenosyl-L-methionine-dependent methyltransferases"/>
    <property type="match status" value="1"/>
</dbReference>
<dbReference type="RefSeq" id="WP_187714398.1">
    <property type="nucleotide sequence ID" value="NZ_BAABJC010000001.1"/>
</dbReference>
<dbReference type="Gene3D" id="3.40.50.150">
    <property type="entry name" value="Vaccinia Virus protein VP39"/>
    <property type="match status" value="1"/>
</dbReference>
<proteinExistence type="predicted"/>
<evidence type="ECO:0000313" key="3">
    <source>
        <dbReference type="Proteomes" id="UP000516134"/>
    </source>
</evidence>
<feature type="signal peptide" evidence="1">
    <location>
        <begin position="1"/>
        <end position="20"/>
    </location>
</feature>
<dbReference type="GO" id="GO:0032259">
    <property type="term" value="P:methylation"/>
    <property type="evidence" value="ECO:0007669"/>
    <property type="project" value="UniProtKB-KW"/>
</dbReference>
<dbReference type="Proteomes" id="UP000516134">
    <property type="component" value="Chromosome"/>
</dbReference>
<sequence>MRTIKLLGLSLALASGSTLATIAVAKPADVAAAVAATSSRSEDNVKLDESRKPAEVLKFLGLQSGMQAIDLFGGNRYWAEIMAPAVGKAGHVTVWEPNQFYGKETQEKFAAFQAKTPNTHMIVQPFEAISLPAKSYDFAMINLNYHDVYWESAKYGVVRMDPDVFVKTLYEAMKPGGIVGVIDHVGNPGDTRETVEKYHRIDPAVVKADFEKAGFKLEAESDLLRNPADDHSLLVFDAKIRGKTDRFVYKFRKPK</sequence>
<evidence type="ECO:0000313" key="2">
    <source>
        <dbReference type="EMBL" id="QNP42967.1"/>
    </source>
</evidence>
<reference evidence="2 3" key="1">
    <citation type="submission" date="2020-08" db="EMBL/GenBank/DDBJ databases">
        <title>Genome sequence of Sphingomonas daechungensis KACC 18115T.</title>
        <authorList>
            <person name="Hyun D.-W."/>
            <person name="Bae J.-W."/>
        </authorList>
    </citation>
    <scope>NUCLEOTIDE SEQUENCE [LARGE SCALE GENOMIC DNA]</scope>
    <source>
        <strain evidence="2 3">KACC 18115</strain>
    </source>
</reference>
<keyword evidence="2" id="KW-0489">Methyltransferase</keyword>
<dbReference type="InterPro" id="IPR029063">
    <property type="entry name" value="SAM-dependent_MTases_sf"/>
</dbReference>
<gene>
    <name evidence="2" type="ORF">H9L15_13340</name>
</gene>
<dbReference type="InterPro" id="IPR016980">
    <property type="entry name" value="S-AdoMet-dep_MeTrfase_Alr7345"/>
</dbReference>
<protein>
    <submittedName>
        <fullName evidence="2">Class I SAM-dependent methyltransferase</fullName>
    </submittedName>
</protein>
<feature type="chain" id="PRO_5045108249" evidence="1">
    <location>
        <begin position="21"/>
        <end position="255"/>
    </location>
</feature>
<dbReference type="GO" id="GO:0008168">
    <property type="term" value="F:methyltransferase activity"/>
    <property type="evidence" value="ECO:0007669"/>
    <property type="project" value="UniProtKB-KW"/>
</dbReference>